<keyword evidence="3" id="KW-1185">Reference proteome</keyword>
<dbReference type="Proteomes" id="UP000006334">
    <property type="component" value="Unassembled WGS sequence"/>
</dbReference>
<feature type="transmembrane region" description="Helical" evidence="1">
    <location>
        <begin position="84"/>
        <end position="104"/>
    </location>
</feature>
<proteinExistence type="predicted"/>
<evidence type="ECO:0000313" key="2">
    <source>
        <dbReference type="EMBL" id="GAC16757.1"/>
    </source>
</evidence>
<dbReference type="EMBL" id="BAEN01000076">
    <property type="protein sequence ID" value="GAC16757.1"/>
    <property type="molecule type" value="Genomic_DNA"/>
</dbReference>
<evidence type="ECO:0000256" key="1">
    <source>
        <dbReference type="SAM" id="Phobius"/>
    </source>
</evidence>
<keyword evidence="1" id="KW-0472">Membrane</keyword>
<reference evidence="2 3" key="1">
    <citation type="journal article" date="2017" name="Antonie Van Leeuwenhoek">
        <title>Rhizobium rhizosphaerae sp. nov., a novel species isolated from rice rhizosphere.</title>
        <authorList>
            <person name="Zhao J.J."/>
            <person name="Zhang J."/>
            <person name="Zhang R.J."/>
            <person name="Zhang C.W."/>
            <person name="Yin H.Q."/>
            <person name="Zhang X.X."/>
        </authorList>
    </citation>
    <scope>NUCLEOTIDE SEQUENCE [LARGE SCALE GENOMIC DNA]</scope>
    <source>
        <strain evidence="2 3">E3</strain>
    </source>
</reference>
<organism evidence="2 3">
    <name type="scientific">Aliiglaciecola lipolytica E3</name>
    <dbReference type="NCBI Taxonomy" id="1127673"/>
    <lineage>
        <taxon>Bacteria</taxon>
        <taxon>Pseudomonadati</taxon>
        <taxon>Pseudomonadota</taxon>
        <taxon>Gammaproteobacteria</taxon>
        <taxon>Alteromonadales</taxon>
        <taxon>Alteromonadaceae</taxon>
        <taxon>Aliiglaciecola</taxon>
    </lineage>
</organism>
<feature type="transmembrane region" description="Helical" evidence="1">
    <location>
        <begin position="49"/>
        <end position="77"/>
    </location>
</feature>
<keyword evidence="1" id="KW-1133">Transmembrane helix</keyword>
<dbReference type="eggNOG" id="ENOG502ZJGX">
    <property type="taxonomic scope" value="Bacteria"/>
</dbReference>
<dbReference type="STRING" id="1127673.GLIP_4146"/>
<evidence type="ECO:0000313" key="3">
    <source>
        <dbReference type="Proteomes" id="UP000006334"/>
    </source>
</evidence>
<dbReference type="RefSeq" id="WP_008846559.1">
    <property type="nucleotide sequence ID" value="NZ_BAEN01000076.1"/>
</dbReference>
<sequence>MQISSLFRVILISGLILEILSVIAGFSLSESTLPPLLLEYLAQQENEEVSSGLAILILMASLTLLVLLPISIVGAFMFKSWGRILYVSVTIFVIFCYPIFGPVVMNPWEAMFSDISFVFMGLALAMMYSGEIGNKFNSTTVQH</sequence>
<dbReference type="OrthoDB" id="5879250at2"/>
<name>K6YF19_9ALTE</name>
<evidence type="ECO:0008006" key="4">
    <source>
        <dbReference type="Google" id="ProtNLM"/>
    </source>
</evidence>
<gene>
    <name evidence="2" type="ORF">GLIP_4146</name>
</gene>
<dbReference type="AlphaFoldDB" id="K6YF19"/>
<protein>
    <recommendedName>
        <fullName evidence="4">DUF2127 domain-containing protein</fullName>
    </recommendedName>
</protein>
<feature type="transmembrane region" description="Helical" evidence="1">
    <location>
        <begin position="7"/>
        <end position="29"/>
    </location>
</feature>
<keyword evidence="1" id="KW-0812">Transmembrane</keyword>
<comment type="caution">
    <text evidence="2">The sequence shown here is derived from an EMBL/GenBank/DDBJ whole genome shotgun (WGS) entry which is preliminary data.</text>
</comment>
<feature type="transmembrane region" description="Helical" evidence="1">
    <location>
        <begin position="110"/>
        <end position="128"/>
    </location>
</feature>
<accession>K6YF19</accession>